<feature type="domain" description="Deacetylase sirtuin-type" evidence="3">
    <location>
        <begin position="1"/>
        <end position="115"/>
    </location>
</feature>
<dbReference type="PANTHER" id="PTHR11085:SF10">
    <property type="entry name" value="NAD-DEPENDENT PROTEIN DEACYLASE SIRTUIN-5, MITOCHONDRIAL-RELATED"/>
    <property type="match status" value="1"/>
</dbReference>
<feature type="non-terminal residue" evidence="4">
    <location>
        <position position="115"/>
    </location>
</feature>
<dbReference type="EMBL" id="BARW01027531">
    <property type="protein sequence ID" value="GAJ15991.1"/>
    <property type="molecule type" value="Genomic_DNA"/>
</dbReference>
<dbReference type="InterPro" id="IPR029035">
    <property type="entry name" value="DHS-like_NAD/FAD-binding_dom"/>
</dbReference>
<dbReference type="GO" id="GO:0017136">
    <property type="term" value="F:histone deacetylase activity, NAD-dependent"/>
    <property type="evidence" value="ECO:0007669"/>
    <property type="project" value="TreeGrafter"/>
</dbReference>
<organism evidence="4">
    <name type="scientific">marine sediment metagenome</name>
    <dbReference type="NCBI Taxonomy" id="412755"/>
    <lineage>
        <taxon>unclassified sequences</taxon>
        <taxon>metagenomes</taxon>
        <taxon>ecological metagenomes</taxon>
    </lineage>
</organism>
<dbReference type="InterPro" id="IPR050134">
    <property type="entry name" value="NAD-dep_sirtuin_deacylases"/>
</dbReference>
<reference evidence="4" key="1">
    <citation type="journal article" date="2014" name="Front. Microbiol.">
        <title>High frequency of phylogenetically diverse reductive dehalogenase-homologous genes in deep subseafloor sedimentary metagenomes.</title>
        <authorList>
            <person name="Kawai M."/>
            <person name="Futagami T."/>
            <person name="Toyoda A."/>
            <person name="Takaki Y."/>
            <person name="Nishi S."/>
            <person name="Hori S."/>
            <person name="Arai W."/>
            <person name="Tsubouchi T."/>
            <person name="Morono Y."/>
            <person name="Uchiyama I."/>
            <person name="Ito T."/>
            <person name="Fujiyama A."/>
            <person name="Inagaki F."/>
            <person name="Takami H."/>
        </authorList>
    </citation>
    <scope>NUCLEOTIDE SEQUENCE</scope>
    <source>
        <strain evidence="4">Expedition CK06-06</strain>
    </source>
</reference>
<evidence type="ECO:0000259" key="3">
    <source>
        <dbReference type="PROSITE" id="PS50305"/>
    </source>
</evidence>
<dbReference type="InterPro" id="IPR026590">
    <property type="entry name" value="Ssirtuin_cat_dom"/>
</dbReference>
<evidence type="ECO:0000256" key="1">
    <source>
        <dbReference type="ARBA" id="ARBA00022679"/>
    </source>
</evidence>
<dbReference type="GO" id="GO:0070403">
    <property type="term" value="F:NAD+ binding"/>
    <property type="evidence" value="ECO:0007669"/>
    <property type="project" value="InterPro"/>
</dbReference>
<keyword evidence="1" id="KW-0808">Transferase</keyword>
<sequence>MEDLMRRAAKDLAESKCAIALTGAGMSTESGIPDFRGPKGIWTTNKEAEAKAYQRYELFLNDPGAYWKEMLGFQGTQGTFYEQMRQAEPNPGHYALAQLEALGILKCVVTQNTDG</sequence>
<dbReference type="SUPFAM" id="SSF52467">
    <property type="entry name" value="DHS-like NAD/FAD-binding domain"/>
    <property type="match status" value="1"/>
</dbReference>
<dbReference type="Gene3D" id="3.40.50.1220">
    <property type="entry name" value="TPP-binding domain"/>
    <property type="match status" value="1"/>
</dbReference>
<accession>X1VKC1</accession>
<dbReference type="PANTHER" id="PTHR11085">
    <property type="entry name" value="NAD-DEPENDENT PROTEIN DEACYLASE SIRTUIN-5, MITOCHONDRIAL-RELATED"/>
    <property type="match status" value="1"/>
</dbReference>
<proteinExistence type="predicted"/>
<evidence type="ECO:0000256" key="2">
    <source>
        <dbReference type="ARBA" id="ARBA00023027"/>
    </source>
</evidence>
<dbReference type="Pfam" id="PF02146">
    <property type="entry name" value="SIR2"/>
    <property type="match status" value="1"/>
</dbReference>
<keyword evidence="2" id="KW-0520">NAD</keyword>
<protein>
    <recommendedName>
        <fullName evidence="3">Deacetylase sirtuin-type domain-containing protein</fullName>
    </recommendedName>
</protein>
<gene>
    <name evidence="4" type="ORF">S12H4_44649</name>
</gene>
<name>X1VKC1_9ZZZZ</name>
<dbReference type="InterPro" id="IPR003000">
    <property type="entry name" value="Sirtuin"/>
</dbReference>
<evidence type="ECO:0000313" key="4">
    <source>
        <dbReference type="EMBL" id="GAJ15991.1"/>
    </source>
</evidence>
<dbReference type="PROSITE" id="PS50305">
    <property type="entry name" value="SIRTUIN"/>
    <property type="match status" value="1"/>
</dbReference>
<comment type="caution">
    <text evidence="4">The sequence shown here is derived from an EMBL/GenBank/DDBJ whole genome shotgun (WGS) entry which is preliminary data.</text>
</comment>
<dbReference type="GO" id="GO:0005634">
    <property type="term" value="C:nucleus"/>
    <property type="evidence" value="ECO:0007669"/>
    <property type="project" value="TreeGrafter"/>
</dbReference>
<dbReference type="AlphaFoldDB" id="X1VKC1"/>